<dbReference type="Proteomes" id="UP000641646">
    <property type="component" value="Unassembled WGS sequence"/>
</dbReference>
<reference evidence="1" key="1">
    <citation type="journal article" date="2015" name="ISME J.">
        <title>Draft Genome Sequence of Streptomyces incarnatus NRRL8089, which Produces the Nucleoside Antibiotic Sinefungin.</title>
        <authorList>
            <person name="Oshima K."/>
            <person name="Hattori M."/>
            <person name="Shimizu H."/>
            <person name="Fukuda K."/>
            <person name="Nemoto M."/>
            <person name="Inagaki K."/>
            <person name="Tamura T."/>
        </authorList>
    </citation>
    <scope>NUCLEOTIDE SEQUENCE</scope>
    <source>
        <strain evidence="1">FACHB-1375</strain>
    </source>
</reference>
<organism evidence="1 2">
    <name type="scientific">Aerosakkonema funiforme FACHB-1375</name>
    <dbReference type="NCBI Taxonomy" id="2949571"/>
    <lineage>
        <taxon>Bacteria</taxon>
        <taxon>Bacillati</taxon>
        <taxon>Cyanobacteriota</taxon>
        <taxon>Cyanophyceae</taxon>
        <taxon>Oscillatoriophycideae</taxon>
        <taxon>Aerosakkonematales</taxon>
        <taxon>Aerosakkonemataceae</taxon>
        <taxon>Aerosakkonema</taxon>
    </lineage>
</organism>
<sequence length="91" mass="10095">MKFQWDSGKASSNAKKHGVSFEEAVTVFGDPLAVTISDPDRSVGEFRLLTIGNSSLQRLLVVSHTEREGEVRLISARLATRQERRSYESGT</sequence>
<accession>A0A926VCT3</accession>
<keyword evidence="2" id="KW-1185">Reference proteome</keyword>
<dbReference type="Pfam" id="PF04365">
    <property type="entry name" value="BrnT_toxin"/>
    <property type="match status" value="1"/>
</dbReference>
<evidence type="ECO:0000313" key="2">
    <source>
        <dbReference type="Proteomes" id="UP000641646"/>
    </source>
</evidence>
<evidence type="ECO:0000313" key="1">
    <source>
        <dbReference type="EMBL" id="MBD2180179.1"/>
    </source>
</evidence>
<dbReference type="EMBL" id="JACJPW010000006">
    <property type="protein sequence ID" value="MBD2180179.1"/>
    <property type="molecule type" value="Genomic_DNA"/>
</dbReference>
<reference evidence="1" key="2">
    <citation type="submission" date="2020-08" db="EMBL/GenBank/DDBJ databases">
        <authorList>
            <person name="Chen M."/>
            <person name="Teng W."/>
            <person name="Zhao L."/>
            <person name="Hu C."/>
            <person name="Zhou Y."/>
            <person name="Han B."/>
            <person name="Song L."/>
            <person name="Shu W."/>
        </authorList>
    </citation>
    <scope>NUCLEOTIDE SEQUENCE</scope>
    <source>
        <strain evidence="1">FACHB-1375</strain>
    </source>
</reference>
<proteinExistence type="predicted"/>
<name>A0A926VCT3_9CYAN</name>
<dbReference type="InterPro" id="IPR007460">
    <property type="entry name" value="BrnT_toxin"/>
</dbReference>
<protein>
    <submittedName>
        <fullName evidence="1">BrnT family toxin</fullName>
    </submittedName>
</protein>
<dbReference type="AlphaFoldDB" id="A0A926VCT3"/>
<dbReference type="RefSeq" id="WP_190462118.1">
    <property type="nucleotide sequence ID" value="NZ_JACJPW010000006.1"/>
</dbReference>
<gene>
    <name evidence="1" type="ORF">H6G03_03450</name>
</gene>
<dbReference type="InterPro" id="IPR038573">
    <property type="entry name" value="BrnT_sf"/>
</dbReference>
<dbReference type="Gene3D" id="3.10.450.530">
    <property type="entry name" value="Ribonuclease toxin, BrnT, of type II toxin-antitoxin system"/>
    <property type="match status" value="1"/>
</dbReference>
<comment type="caution">
    <text evidence="1">The sequence shown here is derived from an EMBL/GenBank/DDBJ whole genome shotgun (WGS) entry which is preliminary data.</text>
</comment>